<comment type="function">
    <text evidence="1">Component of the EKC/KEOPS complex that is required for the formation of a threonylcarbamoyl group on adenosine at position 37 (t(6)A37) in tRNAs that read codons beginning with adenine. The complex is probably involved in the transfer of the threonylcarbamoyl moiety of threonylcarbamoyl-AMP (TC-AMP) to the N6 group of A37. BUD32 has ATPase activity in the context of the EKC/KEOPS complex and likely plays a supporting role to the catalytic subunit KAE1. The EKC/KEOPS complex also promotes both telomere uncapping and telomere elongation. The complex is required for efficient recruitment of transcriptional coactivators.</text>
</comment>
<sequence>MLSQQYKILETSEAFEEVDGVYKFAGTLVVYLADKNLYHGSMKGRLSYSNIRIEDLTNVTLIPTADYRPPIPLTFTQAPSPLPPNCYTKRPRLISYDRVLSSDKPHQISHRVLKECEIYEILKHHPHPNIAEHLGYEGCNSLITGIYLKKYPNTHGKGKSRKSDKEGIEKGIRHLHRLNLVHNDLTPSNIMLFDDDTPVIADFDSCRRIGQSLEGVGRTYE</sequence>
<evidence type="ECO:0000256" key="2">
    <source>
        <dbReference type="ARBA" id="ARBA00011534"/>
    </source>
</evidence>
<dbReference type="EC" id="2.7.11.1" evidence="3"/>
<name>A0A4Z1PNX2_9PEZI</name>
<dbReference type="Gene3D" id="1.10.510.10">
    <property type="entry name" value="Transferase(Phosphotransferase) domain 1"/>
    <property type="match status" value="1"/>
</dbReference>
<dbReference type="PROSITE" id="PS50011">
    <property type="entry name" value="PROTEIN_KINASE_DOM"/>
    <property type="match status" value="1"/>
</dbReference>
<dbReference type="InterPro" id="IPR011009">
    <property type="entry name" value="Kinase-like_dom_sf"/>
</dbReference>
<comment type="catalytic activity">
    <reaction evidence="8">
        <text>L-threonyl-[protein] + ATP = O-phospho-L-threonyl-[protein] + ADP + H(+)</text>
        <dbReference type="Rhea" id="RHEA:46608"/>
        <dbReference type="Rhea" id="RHEA-COMP:11060"/>
        <dbReference type="Rhea" id="RHEA-COMP:11605"/>
        <dbReference type="ChEBI" id="CHEBI:15378"/>
        <dbReference type="ChEBI" id="CHEBI:30013"/>
        <dbReference type="ChEBI" id="CHEBI:30616"/>
        <dbReference type="ChEBI" id="CHEBI:61977"/>
        <dbReference type="ChEBI" id="CHEBI:456216"/>
        <dbReference type="EC" id="2.7.11.1"/>
    </reaction>
</comment>
<dbReference type="GO" id="GO:0005524">
    <property type="term" value="F:ATP binding"/>
    <property type="evidence" value="ECO:0007669"/>
    <property type="project" value="InterPro"/>
</dbReference>
<dbReference type="Proteomes" id="UP000298493">
    <property type="component" value="Unassembled WGS sequence"/>
</dbReference>
<evidence type="ECO:0000256" key="5">
    <source>
        <dbReference type="ARBA" id="ARBA00019973"/>
    </source>
</evidence>
<proteinExistence type="predicted"/>
<dbReference type="STRING" id="86259.A0A4Z1PNX2"/>
<dbReference type="PROSITE" id="PS00109">
    <property type="entry name" value="PROTEIN_KINASE_TYR"/>
    <property type="match status" value="1"/>
</dbReference>
<dbReference type="AlphaFoldDB" id="A0A4Z1PNX2"/>
<evidence type="ECO:0000256" key="7">
    <source>
        <dbReference type="ARBA" id="ARBA00033194"/>
    </source>
</evidence>
<gene>
    <name evidence="11" type="ORF">E6O75_ATG02459</name>
</gene>
<keyword evidence="11" id="KW-0808">Transferase</keyword>
<dbReference type="InterPro" id="IPR000719">
    <property type="entry name" value="Prot_kinase_dom"/>
</dbReference>
<organism evidence="11 12">
    <name type="scientific">Venturia nashicola</name>
    <dbReference type="NCBI Taxonomy" id="86259"/>
    <lineage>
        <taxon>Eukaryota</taxon>
        <taxon>Fungi</taxon>
        <taxon>Dikarya</taxon>
        <taxon>Ascomycota</taxon>
        <taxon>Pezizomycotina</taxon>
        <taxon>Dothideomycetes</taxon>
        <taxon>Pleosporomycetidae</taxon>
        <taxon>Venturiales</taxon>
        <taxon>Venturiaceae</taxon>
        <taxon>Venturia</taxon>
    </lineage>
</organism>
<dbReference type="GO" id="GO:0004674">
    <property type="term" value="F:protein serine/threonine kinase activity"/>
    <property type="evidence" value="ECO:0007669"/>
    <property type="project" value="UniProtKB-EC"/>
</dbReference>
<dbReference type="SUPFAM" id="SSF56112">
    <property type="entry name" value="Protein kinase-like (PK-like)"/>
    <property type="match status" value="1"/>
</dbReference>
<evidence type="ECO:0000256" key="6">
    <source>
        <dbReference type="ARBA" id="ARBA00030980"/>
    </source>
</evidence>
<evidence type="ECO:0000256" key="3">
    <source>
        <dbReference type="ARBA" id="ARBA00012513"/>
    </source>
</evidence>
<evidence type="ECO:0000256" key="1">
    <source>
        <dbReference type="ARBA" id="ARBA00003747"/>
    </source>
</evidence>
<comment type="subunit">
    <text evidence="2">Component of the EKC/KEOPS complex composed of at least BUD32, CGI121, GON7, KAE1 and PCC1; the whole complex dimerizes.</text>
</comment>
<dbReference type="EMBL" id="SNSC02000005">
    <property type="protein sequence ID" value="TID24094.1"/>
    <property type="molecule type" value="Genomic_DNA"/>
</dbReference>
<accession>A0A4Z1PNX2</accession>
<evidence type="ECO:0000256" key="8">
    <source>
        <dbReference type="ARBA" id="ARBA00047899"/>
    </source>
</evidence>
<evidence type="ECO:0000313" key="12">
    <source>
        <dbReference type="Proteomes" id="UP000298493"/>
    </source>
</evidence>
<keyword evidence="11" id="KW-0418">Kinase</keyword>
<reference evidence="11 12" key="1">
    <citation type="submission" date="2019-04" db="EMBL/GenBank/DDBJ databases">
        <title>High contiguity whole genome sequence and gene annotation resource for two Venturia nashicola isolates.</title>
        <authorList>
            <person name="Prokchorchik M."/>
            <person name="Won K."/>
            <person name="Lee Y."/>
            <person name="Choi E.D."/>
            <person name="Segonzac C."/>
            <person name="Sohn K.H."/>
        </authorList>
    </citation>
    <scope>NUCLEOTIDE SEQUENCE [LARGE SCALE GENOMIC DNA]</scope>
    <source>
        <strain evidence="11 12">PRI2</strain>
    </source>
</reference>
<comment type="catalytic activity">
    <reaction evidence="9">
        <text>L-seryl-[protein] + ATP = O-phospho-L-seryl-[protein] + ADP + H(+)</text>
        <dbReference type="Rhea" id="RHEA:17989"/>
        <dbReference type="Rhea" id="RHEA-COMP:9863"/>
        <dbReference type="Rhea" id="RHEA-COMP:11604"/>
        <dbReference type="ChEBI" id="CHEBI:15378"/>
        <dbReference type="ChEBI" id="CHEBI:29999"/>
        <dbReference type="ChEBI" id="CHEBI:30616"/>
        <dbReference type="ChEBI" id="CHEBI:83421"/>
        <dbReference type="ChEBI" id="CHEBI:456216"/>
        <dbReference type="EC" id="2.7.11.1"/>
    </reaction>
</comment>
<feature type="domain" description="Protein kinase" evidence="10">
    <location>
        <begin position="1"/>
        <end position="221"/>
    </location>
</feature>
<keyword evidence="12" id="KW-1185">Reference proteome</keyword>
<evidence type="ECO:0000259" key="10">
    <source>
        <dbReference type="PROSITE" id="PS50011"/>
    </source>
</evidence>
<evidence type="ECO:0000256" key="9">
    <source>
        <dbReference type="ARBA" id="ARBA00048679"/>
    </source>
</evidence>
<dbReference type="InterPro" id="IPR008266">
    <property type="entry name" value="Tyr_kinase_AS"/>
</dbReference>
<comment type="caution">
    <text evidence="11">The sequence shown here is derived from an EMBL/GenBank/DDBJ whole genome shotgun (WGS) entry which is preliminary data.</text>
</comment>
<evidence type="ECO:0000256" key="4">
    <source>
        <dbReference type="ARBA" id="ARBA00013948"/>
    </source>
</evidence>
<evidence type="ECO:0000313" key="11">
    <source>
        <dbReference type="EMBL" id="TID24094.1"/>
    </source>
</evidence>
<protein>
    <recommendedName>
        <fullName evidence="5">EKC/KEOPS complex subunit BUD32</fullName>
        <ecNumber evidence="3">2.7.11.1</ecNumber>
    </recommendedName>
    <alternativeName>
        <fullName evidence="6 7">Atypical Serine/threonine protein kinase BUD32</fullName>
    </alternativeName>
    <alternativeName>
        <fullName evidence="4">EKC/KEOPS complex subunit bud32</fullName>
    </alternativeName>
</protein>